<feature type="region of interest" description="Disordered" evidence="1">
    <location>
        <begin position="62"/>
        <end position="170"/>
    </location>
</feature>
<protein>
    <recommendedName>
        <fullName evidence="4">DNA-binding protein</fullName>
    </recommendedName>
</protein>
<evidence type="ECO:0000256" key="1">
    <source>
        <dbReference type="SAM" id="MobiDB-lite"/>
    </source>
</evidence>
<evidence type="ECO:0000313" key="2">
    <source>
        <dbReference type="EMBL" id="MBT1695638.1"/>
    </source>
</evidence>
<feature type="region of interest" description="Disordered" evidence="1">
    <location>
        <begin position="1"/>
        <end position="32"/>
    </location>
</feature>
<evidence type="ECO:0008006" key="4">
    <source>
        <dbReference type="Google" id="ProtNLM"/>
    </source>
</evidence>
<dbReference type="Proteomes" id="UP001319200">
    <property type="component" value="Unassembled WGS sequence"/>
</dbReference>
<dbReference type="AlphaFoldDB" id="A0AAP2DHS3"/>
<name>A0AAP2DHS3_9BACT</name>
<organism evidence="2 3">
    <name type="scientific">Chryseosolibacter histidini</name>
    <dbReference type="NCBI Taxonomy" id="2782349"/>
    <lineage>
        <taxon>Bacteria</taxon>
        <taxon>Pseudomonadati</taxon>
        <taxon>Bacteroidota</taxon>
        <taxon>Cytophagia</taxon>
        <taxon>Cytophagales</taxon>
        <taxon>Chryseotaleaceae</taxon>
        <taxon>Chryseosolibacter</taxon>
    </lineage>
</organism>
<reference evidence="2 3" key="1">
    <citation type="submission" date="2021-05" db="EMBL/GenBank/DDBJ databases">
        <title>A Polyphasic approach of four new species of the genus Ohtaekwangia: Ohtaekwangia histidinii sp. nov., Ohtaekwangia cretensis sp. nov., Ohtaekwangia indiensis sp. nov., Ohtaekwangia reichenbachii sp. nov. from diverse environment.</title>
        <authorList>
            <person name="Octaviana S."/>
        </authorList>
    </citation>
    <scope>NUCLEOTIDE SEQUENCE [LARGE SCALE GENOMIC DNA]</scope>
    <source>
        <strain evidence="2 3">PWU4</strain>
    </source>
</reference>
<dbReference type="InterPro" id="IPR045468">
    <property type="entry name" value="DUF6496"/>
</dbReference>
<proteinExistence type="predicted"/>
<feature type="compositionally biased region" description="Basic and acidic residues" evidence="1">
    <location>
        <begin position="1"/>
        <end position="11"/>
    </location>
</feature>
<sequence length="170" mass="18448">MGKIAMPEKKTINRAKKAKRAGKSPGTQAGEFVREEIEHIREGKHGARSAKQAIAIGLSKARRAGVDLKPPKKGTVSEKTRKSATQAYKKGQRHEPISPTRSKARVRALKREGRSAVSRQALSRQAHAAAMKRTASDRSASAKQAAKTKGPRKRSAAAKKGARTRARKAR</sequence>
<feature type="compositionally biased region" description="Basic and acidic residues" evidence="1">
    <location>
        <begin position="64"/>
        <end position="81"/>
    </location>
</feature>
<keyword evidence="3" id="KW-1185">Reference proteome</keyword>
<feature type="compositionally biased region" description="Basic residues" evidence="1">
    <location>
        <begin position="149"/>
        <end position="170"/>
    </location>
</feature>
<dbReference type="RefSeq" id="WP_254160176.1">
    <property type="nucleotide sequence ID" value="NZ_JAHESF010000002.1"/>
</dbReference>
<accession>A0AAP2DHS3</accession>
<feature type="compositionally biased region" description="Basic residues" evidence="1">
    <location>
        <begin position="12"/>
        <end position="22"/>
    </location>
</feature>
<gene>
    <name evidence="2" type="ORF">KK083_02040</name>
</gene>
<dbReference type="EMBL" id="JAHESF010000002">
    <property type="protein sequence ID" value="MBT1695638.1"/>
    <property type="molecule type" value="Genomic_DNA"/>
</dbReference>
<dbReference type="Pfam" id="PF20106">
    <property type="entry name" value="DUF6496"/>
    <property type="match status" value="1"/>
</dbReference>
<evidence type="ECO:0000313" key="3">
    <source>
        <dbReference type="Proteomes" id="UP001319200"/>
    </source>
</evidence>
<comment type="caution">
    <text evidence="2">The sequence shown here is derived from an EMBL/GenBank/DDBJ whole genome shotgun (WGS) entry which is preliminary data.</text>
</comment>